<sequence length="145" mass="16247">MTTAEHLETIDRLLTKEFPREPVRTVDSSSGPGFHLVQLTRTAHFWDDDGSGRIEAADQISAEYGALTQAVTDRWGDPQIFSLGTLKDRVFEGEEIPQPWTDLSAATDHVHLWRAAERWLVACVTQHDHEDPYLLTAAVTVVDPP</sequence>
<dbReference type="EMBL" id="BNDV01000008">
    <property type="protein sequence ID" value="GHI13291.1"/>
    <property type="molecule type" value="Genomic_DNA"/>
</dbReference>
<protein>
    <submittedName>
        <fullName evidence="1">Uncharacterized protein</fullName>
    </submittedName>
</protein>
<gene>
    <name evidence="1" type="ORF">Scinn_27540</name>
</gene>
<evidence type="ECO:0000313" key="2">
    <source>
        <dbReference type="Proteomes" id="UP000660554"/>
    </source>
</evidence>
<dbReference type="RefSeq" id="WP_191868598.1">
    <property type="nucleotide sequence ID" value="NZ_BMRU01000001.1"/>
</dbReference>
<name>A0ABQ3NKJ4_STRVG</name>
<proteinExistence type="predicted"/>
<organism evidence="1 2">
    <name type="scientific">Streptomyces virginiae</name>
    <name type="common">Streptomyces cinnamonensis</name>
    <dbReference type="NCBI Taxonomy" id="1961"/>
    <lineage>
        <taxon>Bacteria</taxon>
        <taxon>Bacillati</taxon>
        <taxon>Actinomycetota</taxon>
        <taxon>Actinomycetes</taxon>
        <taxon>Kitasatosporales</taxon>
        <taxon>Streptomycetaceae</taxon>
        <taxon>Streptomyces</taxon>
    </lineage>
</organism>
<dbReference type="GeneID" id="86953228"/>
<accession>A0ABQ3NKJ4</accession>
<dbReference type="Proteomes" id="UP000660554">
    <property type="component" value="Unassembled WGS sequence"/>
</dbReference>
<reference evidence="2" key="1">
    <citation type="submission" date="2020-09" db="EMBL/GenBank/DDBJ databases">
        <title>Whole genome shotgun sequence of Streptomyces cinnamonensis NBRC 15873.</title>
        <authorList>
            <person name="Komaki H."/>
            <person name="Tamura T."/>
        </authorList>
    </citation>
    <scope>NUCLEOTIDE SEQUENCE [LARGE SCALE GENOMIC DNA]</scope>
    <source>
        <strain evidence="2">NBRC 15873</strain>
    </source>
</reference>
<comment type="caution">
    <text evidence="1">The sequence shown here is derived from an EMBL/GenBank/DDBJ whole genome shotgun (WGS) entry which is preliminary data.</text>
</comment>
<keyword evidence="2" id="KW-1185">Reference proteome</keyword>
<evidence type="ECO:0000313" key="1">
    <source>
        <dbReference type="EMBL" id="GHI13291.1"/>
    </source>
</evidence>